<evidence type="ECO:0000313" key="4">
    <source>
        <dbReference type="Proteomes" id="UP000698028"/>
    </source>
</evidence>
<dbReference type="InterPro" id="IPR050904">
    <property type="entry name" value="Adhesion/Biosynth-related"/>
</dbReference>
<feature type="domain" description="FAS1" evidence="2">
    <location>
        <begin position="26"/>
        <end position="169"/>
    </location>
</feature>
<dbReference type="Pfam" id="PF02469">
    <property type="entry name" value="Fasciclin"/>
    <property type="match status" value="1"/>
</dbReference>
<proteinExistence type="predicted"/>
<dbReference type="PANTHER" id="PTHR10900">
    <property type="entry name" value="PERIOSTIN-RELATED"/>
    <property type="match status" value="1"/>
</dbReference>
<dbReference type="RefSeq" id="WP_218632530.1">
    <property type="nucleotide sequence ID" value="NZ_JAHVAH010000001.1"/>
</dbReference>
<evidence type="ECO:0000313" key="3">
    <source>
        <dbReference type="EMBL" id="MBW0144547.1"/>
    </source>
</evidence>
<dbReference type="EMBL" id="JAHVAH010000001">
    <property type="protein sequence ID" value="MBW0144547.1"/>
    <property type="molecule type" value="Genomic_DNA"/>
</dbReference>
<reference evidence="3 4" key="1">
    <citation type="submission" date="2021-07" db="EMBL/GenBank/DDBJ databases">
        <title>The draft genome sequence of Sphingomicrobium sp. B8.</title>
        <authorList>
            <person name="Mu L."/>
        </authorList>
    </citation>
    <scope>NUCLEOTIDE SEQUENCE [LARGE SCALE GENOMIC DNA]</scope>
    <source>
        <strain evidence="3 4">B8</strain>
    </source>
</reference>
<dbReference type="InterPro" id="IPR000782">
    <property type="entry name" value="FAS1_domain"/>
</dbReference>
<feature type="chain" id="PRO_5046858973" evidence="1">
    <location>
        <begin position="24"/>
        <end position="174"/>
    </location>
</feature>
<keyword evidence="4" id="KW-1185">Reference proteome</keyword>
<protein>
    <submittedName>
        <fullName evidence="3">Fasciclin domain-containing protein</fullName>
    </submittedName>
</protein>
<organism evidence="3 4">
    <name type="scientific">Sphingomicrobium clamense</name>
    <dbReference type="NCBI Taxonomy" id="2851013"/>
    <lineage>
        <taxon>Bacteria</taxon>
        <taxon>Pseudomonadati</taxon>
        <taxon>Pseudomonadota</taxon>
        <taxon>Alphaproteobacteria</taxon>
        <taxon>Sphingomonadales</taxon>
        <taxon>Sphingomonadaceae</taxon>
        <taxon>Sphingomicrobium</taxon>
    </lineage>
</organism>
<comment type="caution">
    <text evidence="3">The sequence shown here is derived from an EMBL/GenBank/DDBJ whole genome shotgun (WGS) entry which is preliminary data.</text>
</comment>
<dbReference type="PROSITE" id="PS50213">
    <property type="entry name" value="FAS1"/>
    <property type="match status" value="1"/>
</dbReference>
<feature type="signal peptide" evidence="1">
    <location>
        <begin position="1"/>
        <end position="23"/>
    </location>
</feature>
<dbReference type="Proteomes" id="UP000698028">
    <property type="component" value="Unassembled WGS sequence"/>
</dbReference>
<gene>
    <name evidence="3" type="ORF">KTQ36_04460</name>
</gene>
<name>A0ABS6V5S1_9SPHN</name>
<keyword evidence="1" id="KW-0732">Signal</keyword>
<sequence>MKLRKITIAFAAAAIALSVPASAGGNKTITDLAVANENLSTLETAVVAAGLAETLAGDGPFTVLAPSNSAFANMPDGLLDAALADPNGLLTDVLLYHVIPGDLKSGNIIAAANRNGSSLEVETVGGGTLTVMVKNGKIQLQDVDGNVFNVVKQNINASNGTVHVIDGVLLPVDL</sequence>
<evidence type="ECO:0000259" key="2">
    <source>
        <dbReference type="PROSITE" id="PS50213"/>
    </source>
</evidence>
<dbReference type="SMART" id="SM00554">
    <property type="entry name" value="FAS1"/>
    <property type="match status" value="1"/>
</dbReference>
<accession>A0ABS6V5S1</accession>
<dbReference type="PANTHER" id="PTHR10900:SF77">
    <property type="entry name" value="FI19380P1"/>
    <property type="match status" value="1"/>
</dbReference>
<evidence type="ECO:0000256" key="1">
    <source>
        <dbReference type="SAM" id="SignalP"/>
    </source>
</evidence>